<name>A0AAJ0M5N1_9PEZI</name>
<dbReference type="InterPro" id="IPR029044">
    <property type="entry name" value="Nucleotide-diphossugar_trans"/>
</dbReference>
<sequence>MLSRTAVLKALLTATPILIILHQDNIHCYGKPDCFPAKRHPSLFDVKHNKDFCLKHGATLRDPPPRLAMVTAQLGIPEKHYQRALRTHALHNAVHGTGIHILCTKIVDDLWNKPAFILDLLLREMEKPESDRLEWLFWVDRDTIILDTCRSPLSFLPPREKEFNNHTEQPKDGKPEIHMLATKDWNGLNNGVFLVQVNRWSVDLFFAILAFRYYRPDVELTWSEQSAMGFLLEEPQFRDNVAWVPQWWLNPYPPGDFLVHFAGVGGLEQARQAMKPWLDVAETAVDGWAAEPRERDLNKEIRDFWEGREST</sequence>
<protein>
    <submittedName>
        <fullName evidence="4">Galactosyl transferase GMA12/MNN10 family protein</fullName>
    </submittedName>
</protein>
<organism evidence="4 5">
    <name type="scientific">Chaetomium strumarium</name>
    <dbReference type="NCBI Taxonomy" id="1170767"/>
    <lineage>
        <taxon>Eukaryota</taxon>
        <taxon>Fungi</taxon>
        <taxon>Dikarya</taxon>
        <taxon>Ascomycota</taxon>
        <taxon>Pezizomycotina</taxon>
        <taxon>Sordariomycetes</taxon>
        <taxon>Sordariomycetidae</taxon>
        <taxon>Sordariales</taxon>
        <taxon>Chaetomiaceae</taxon>
        <taxon>Chaetomium</taxon>
    </lineage>
</organism>
<dbReference type="PANTHER" id="PTHR31306">
    <property type="entry name" value="ALPHA-1,6-MANNOSYLTRANSFERASE MNN11-RELATED"/>
    <property type="match status" value="1"/>
</dbReference>
<dbReference type="GO" id="GO:0000139">
    <property type="term" value="C:Golgi membrane"/>
    <property type="evidence" value="ECO:0007669"/>
    <property type="project" value="TreeGrafter"/>
</dbReference>
<evidence type="ECO:0000256" key="2">
    <source>
        <dbReference type="ARBA" id="ARBA00022676"/>
    </source>
</evidence>
<dbReference type="Proteomes" id="UP001273166">
    <property type="component" value="Unassembled WGS sequence"/>
</dbReference>
<dbReference type="GO" id="GO:0016757">
    <property type="term" value="F:glycosyltransferase activity"/>
    <property type="evidence" value="ECO:0007669"/>
    <property type="project" value="UniProtKB-KW"/>
</dbReference>
<reference evidence="4" key="2">
    <citation type="submission" date="2023-06" db="EMBL/GenBank/DDBJ databases">
        <authorList>
            <consortium name="Lawrence Berkeley National Laboratory"/>
            <person name="Mondo S.J."/>
            <person name="Hensen N."/>
            <person name="Bonometti L."/>
            <person name="Westerberg I."/>
            <person name="Brannstrom I.O."/>
            <person name="Guillou S."/>
            <person name="Cros-Aarteil S."/>
            <person name="Calhoun S."/>
            <person name="Haridas S."/>
            <person name="Kuo A."/>
            <person name="Pangilinan J."/>
            <person name="Riley R."/>
            <person name="Labutti K."/>
            <person name="Andreopoulos B."/>
            <person name="Lipzen A."/>
            <person name="Chen C."/>
            <person name="Yanf M."/>
            <person name="Daum C."/>
            <person name="Ng V."/>
            <person name="Clum A."/>
            <person name="Steindorff A."/>
            <person name="Ohm R."/>
            <person name="Martin F."/>
            <person name="Silar P."/>
            <person name="Natvig D."/>
            <person name="Lalanne C."/>
            <person name="Gautier V."/>
            <person name="Ament-Velasquez S.L."/>
            <person name="Kruys A."/>
            <person name="Hutchinson M.I."/>
            <person name="Powell A.J."/>
            <person name="Barry K."/>
            <person name="Miller A.N."/>
            <person name="Grigoriev I.V."/>
            <person name="Debuchy R."/>
            <person name="Gladieux P."/>
            <person name="Thoren M.H."/>
            <person name="Johannesson H."/>
        </authorList>
    </citation>
    <scope>NUCLEOTIDE SEQUENCE</scope>
    <source>
        <strain evidence="4">CBS 333.67</strain>
    </source>
</reference>
<keyword evidence="3 4" id="KW-0808">Transferase</keyword>
<dbReference type="GeneID" id="87888975"/>
<keyword evidence="2" id="KW-0328">Glycosyltransferase</keyword>
<dbReference type="RefSeq" id="XP_062725594.1">
    <property type="nucleotide sequence ID" value="XM_062870146.1"/>
</dbReference>
<dbReference type="GO" id="GO:0006487">
    <property type="term" value="P:protein N-linked glycosylation"/>
    <property type="evidence" value="ECO:0007669"/>
    <property type="project" value="TreeGrafter"/>
</dbReference>
<keyword evidence="5" id="KW-1185">Reference proteome</keyword>
<gene>
    <name evidence="4" type="ORF">B0T15DRAFT_545892</name>
</gene>
<dbReference type="EMBL" id="JAUDZG010000001">
    <property type="protein sequence ID" value="KAK3309814.1"/>
    <property type="molecule type" value="Genomic_DNA"/>
</dbReference>
<dbReference type="AlphaFoldDB" id="A0AAJ0M5N1"/>
<dbReference type="Gene3D" id="3.90.550.10">
    <property type="entry name" value="Spore Coat Polysaccharide Biosynthesis Protein SpsA, Chain A"/>
    <property type="match status" value="1"/>
</dbReference>
<evidence type="ECO:0000256" key="3">
    <source>
        <dbReference type="ARBA" id="ARBA00022679"/>
    </source>
</evidence>
<accession>A0AAJ0M5N1</accession>
<comment type="similarity">
    <text evidence="1">Belongs to the glycosyltransferase 34 family.</text>
</comment>
<dbReference type="Pfam" id="PF05637">
    <property type="entry name" value="Glyco_transf_34"/>
    <property type="match status" value="1"/>
</dbReference>
<dbReference type="InterPro" id="IPR008630">
    <property type="entry name" value="Glyco_trans_34"/>
</dbReference>
<evidence type="ECO:0000256" key="1">
    <source>
        <dbReference type="ARBA" id="ARBA00005664"/>
    </source>
</evidence>
<reference evidence="4" key="1">
    <citation type="journal article" date="2023" name="Mol. Phylogenet. Evol.">
        <title>Genome-scale phylogeny and comparative genomics of the fungal order Sordariales.</title>
        <authorList>
            <person name="Hensen N."/>
            <person name="Bonometti L."/>
            <person name="Westerberg I."/>
            <person name="Brannstrom I.O."/>
            <person name="Guillou S."/>
            <person name="Cros-Aarteil S."/>
            <person name="Calhoun S."/>
            <person name="Haridas S."/>
            <person name="Kuo A."/>
            <person name="Mondo S."/>
            <person name="Pangilinan J."/>
            <person name="Riley R."/>
            <person name="LaButti K."/>
            <person name="Andreopoulos B."/>
            <person name="Lipzen A."/>
            <person name="Chen C."/>
            <person name="Yan M."/>
            <person name="Daum C."/>
            <person name="Ng V."/>
            <person name="Clum A."/>
            <person name="Steindorff A."/>
            <person name="Ohm R.A."/>
            <person name="Martin F."/>
            <person name="Silar P."/>
            <person name="Natvig D.O."/>
            <person name="Lalanne C."/>
            <person name="Gautier V."/>
            <person name="Ament-Velasquez S.L."/>
            <person name="Kruys A."/>
            <person name="Hutchinson M.I."/>
            <person name="Powell A.J."/>
            <person name="Barry K."/>
            <person name="Miller A.N."/>
            <person name="Grigoriev I.V."/>
            <person name="Debuchy R."/>
            <person name="Gladieux P."/>
            <person name="Hiltunen Thoren M."/>
            <person name="Johannesson H."/>
        </authorList>
    </citation>
    <scope>NUCLEOTIDE SEQUENCE</scope>
    <source>
        <strain evidence="4">CBS 333.67</strain>
    </source>
</reference>
<dbReference type="PANTHER" id="PTHR31306:SF8">
    <property type="entry name" value="GLYCOSYLTRANSFERASE FAMILY 34 PROTEIN"/>
    <property type="match status" value="1"/>
</dbReference>
<evidence type="ECO:0000313" key="4">
    <source>
        <dbReference type="EMBL" id="KAK3309814.1"/>
    </source>
</evidence>
<evidence type="ECO:0000313" key="5">
    <source>
        <dbReference type="Proteomes" id="UP001273166"/>
    </source>
</evidence>
<comment type="caution">
    <text evidence="4">The sequence shown here is derived from an EMBL/GenBank/DDBJ whole genome shotgun (WGS) entry which is preliminary data.</text>
</comment>
<dbReference type="SUPFAM" id="SSF53448">
    <property type="entry name" value="Nucleotide-diphospho-sugar transferases"/>
    <property type="match status" value="1"/>
</dbReference>
<proteinExistence type="inferred from homology"/>
<dbReference type="FunFam" id="3.90.550.10:FF:000237">
    <property type="entry name" value="WGS project CABT00000000 data, contig 2.1"/>
    <property type="match status" value="1"/>
</dbReference>